<evidence type="ECO:0000256" key="1">
    <source>
        <dbReference type="ARBA" id="ARBA00009437"/>
    </source>
</evidence>
<dbReference type="Gene3D" id="1.10.10.10">
    <property type="entry name" value="Winged helix-like DNA-binding domain superfamily/Winged helix DNA-binding domain"/>
    <property type="match status" value="1"/>
</dbReference>
<accession>A0ABS2G7N1</accession>
<dbReference type="InterPro" id="IPR036388">
    <property type="entry name" value="WH-like_DNA-bd_sf"/>
</dbReference>
<keyword evidence="7" id="KW-1185">Reference proteome</keyword>
<dbReference type="Proteomes" id="UP000729290">
    <property type="component" value="Unassembled WGS sequence"/>
</dbReference>
<dbReference type="SUPFAM" id="SSF46785">
    <property type="entry name" value="Winged helix' DNA-binding domain"/>
    <property type="match status" value="1"/>
</dbReference>
<evidence type="ECO:0000256" key="2">
    <source>
        <dbReference type="ARBA" id="ARBA00023015"/>
    </source>
</evidence>
<organism evidence="6 7">
    <name type="scientific">Anaerotignum lactatifermentans</name>
    <dbReference type="NCBI Taxonomy" id="160404"/>
    <lineage>
        <taxon>Bacteria</taxon>
        <taxon>Bacillati</taxon>
        <taxon>Bacillota</taxon>
        <taxon>Clostridia</taxon>
        <taxon>Lachnospirales</taxon>
        <taxon>Anaerotignaceae</taxon>
        <taxon>Anaerotignum</taxon>
    </lineage>
</organism>
<dbReference type="PANTHER" id="PTHR30126">
    <property type="entry name" value="HTH-TYPE TRANSCRIPTIONAL REGULATOR"/>
    <property type="match status" value="1"/>
</dbReference>
<protein>
    <submittedName>
        <fullName evidence="6">LysR family transcriptional regulator</fullName>
    </submittedName>
</protein>
<sequence length="300" mass="34341">MNLNQLYYFKTLAELEHYTKAAEKLNISQPTLSHSIAAMEKELGAFLFEKQGRNVVLTKYGRIYMFYVENALTQLELGKNQIERLVAEGGGHVGLAYMTSVGTNFVPEIIAGFLDDPQNKNISFSCYEGNTKTLLYNLKREKYDLIFCSMVENESDVEFIPVYEQGLVVIVPENHPLAEKEKVAIQDICPYPLICYTKESGMRRIIDDLFVKAQIMPNILCQFEDVNSMAGLVAANQGIAIITDNPSIQNYRVKKLEFDTPYSKRMVYMAYVLNRYLPPAVEKFKEYIIQRTKDRKGLDT</sequence>
<gene>
    <name evidence="6" type="ORF">H9X83_00870</name>
</gene>
<keyword evidence="2" id="KW-0805">Transcription regulation</keyword>
<reference evidence="6 7" key="1">
    <citation type="journal article" date="2021" name="Sci. Rep.">
        <title>The distribution of antibiotic resistance genes in chicken gut microbiota commensals.</title>
        <authorList>
            <person name="Juricova H."/>
            <person name="Matiasovicova J."/>
            <person name="Kubasova T."/>
            <person name="Cejkova D."/>
            <person name="Rychlik I."/>
        </authorList>
    </citation>
    <scope>NUCLEOTIDE SEQUENCE [LARGE SCALE GENOMIC DNA]</scope>
    <source>
        <strain evidence="6 7">An431b</strain>
    </source>
</reference>
<proteinExistence type="inferred from homology"/>
<evidence type="ECO:0000313" key="7">
    <source>
        <dbReference type="Proteomes" id="UP000729290"/>
    </source>
</evidence>
<dbReference type="EMBL" id="JACSNV010000001">
    <property type="protein sequence ID" value="MBM6876715.1"/>
    <property type="molecule type" value="Genomic_DNA"/>
</dbReference>
<dbReference type="Pfam" id="PF03466">
    <property type="entry name" value="LysR_substrate"/>
    <property type="match status" value="1"/>
</dbReference>
<dbReference type="SUPFAM" id="SSF53850">
    <property type="entry name" value="Periplasmic binding protein-like II"/>
    <property type="match status" value="1"/>
</dbReference>
<feature type="domain" description="HTH lysR-type" evidence="5">
    <location>
        <begin position="1"/>
        <end position="58"/>
    </location>
</feature>
<evidence type="ECO:0000259" key="5">
    <source>
        <dbReference type="PROSITE" id="PS50931"/>
    </source>
</evidence>
<keyword evidence="4" id="KW-0804">Transcription</keyword>
<name>A0ABS2G7N1_9FIRM</name>
<dbReference type="PANTHER" id="PTHR30126:SF39">
    <property type="entry name" value="HTH-TYPE TRANSCRIPTIONAL REGULATOR CYSL"/>
    <property type="match status" value="1"/>
</dbReference>
<dbReference type="InterPro" id="IPR000847">
    <property type="entry name" value="LysR_HTH_N"/>
</dbReference>
<dbReference type="InterPro" id="IPR036390">
    <property type="entry name" value="WH_DNA-bd_sf"/>
</dbReference>
<dbReference type="RefSeq" id="WP_205132373.1">
    <property type="nucleotide sequence ID" value="NZ_JACSNT010000001.1"/>
</dbReference>
<evidence type="ECO:0000313" key="6">
    <source>
        <dbReference type="EMBL" id="MBM6876715.1"/>
    </source>
</evidence>
<evidence type="ECO:0000256" key="4">
    <source>
        <dbReference type="ARBA" id="ARBA00023163"/>
    </source>
</evidence>
<dbReference type="PROSITE" id="PS50931">
    <property type="entry name" value="HTH_LYSR"/>
    <property type="match status" value="1"/>
</dbReference>
<dbReference type="Pfam" id="PF00126">
    <property type="entry name" value="HTH_1"/>
    <property type="match status" value="1"/>
</dbReference>
<comment type="similarity">
    <text evidence="1">Belongs to the LysR transcriptional regulatory family.</text>
</comment>
<dbReference type="Gene3D" id="3.40.190.290">
    <property type="match status" value="1"/>
</dbReference>
<comment type="caution">
    <text evidence="6">The sequence shown here is derived from an EMBL/GenBank/DDBJ whole genome shotgun (WGS) entry which is preliminary data.</text>
</comment>
<evidence type="ECO:0000256" key="3">
    <source>
        <dbReference type="ARBA" id="ARBA00023125"/>
    </source>
</evidence>
<keyword evidence="3" id="KW-0238">DNA-binding</keyword>
<dbReference type="InterPro" id="IPR005119">
    <property type="entry name" value="LysR_subst-bd"/>
</dbReference>
<dbReference type="PRINTS" id="PR00039">
    <property type="entry name" value="HTHLYSR"/>
</dbReference>